<evidence type="ECO:0000313" key="4">
    <source>
        <dbReference type="Proteomes" id="UP000235564"/>
    </source>
</evidence>
<dbReference type="InterPro" id="IPR008757">
    <property type="entry name" value="Peptidase_M6-like_domain"/>
</dbReference>
<feature type="signal peptide" evidence="1">
    <location>
        <begin position="1"/>
        <end position="19"/>
    </location>
</feature>
<dbReference type="AlphaFoldDB" id="A0A2N6QS84"/>
<dbReference type="OrthoDB" id="9813478at2"/>
<keyword evidence="1" id="KW-0732">Signal</keyword>
<protein>
    <submittedName>
        <fullName evidence="3">Peptidase M6</fullName>
    </submittedName>
</protein>
<dbReference type="NCBIfam" id="TIGR03296">
    <property type="entry name" value="M6dom_TIGR03296"/>
    <property type="match status" value="1"/>
</dbReference>
<proteinExistence type="predicted"/>
<feature type="domain" description="Peptidase M6-like" evidence="2">
    <location>
        <begin position="137"/>
        <end position="388"/>
    </location>
</feature>
<name>A0A2N6QS84_9BACT</name>
<dbReference type="Pfam" id="PF05547">
    <property type="entry name" value="Peptidase_M6"/>
    <property type="match status" value="1"/>
</dbReference>
<evidence type="ECO:0000259" key="2">
    <source>
        <dbReference type="Pfam" id="PF05547"/>
    </source>
</evidence>
<feature type="chain" id="PRO_5014879160" evidence="1">
    <location>
        <begin position="20"/>
        <end position="613"/>
    </location>
</feature>
<accession>A0A2N6QS84</accession>
<dbReference type="GO" id="GO:0006508">
    <property type="term" value="P:proteolysis"/>
    <property type="evidence" value="ECO:0007669"/>
    <property type="project" value="InterPro"/>
</dbReference>
<dbReference type="Proteomes" id="UP000235564">
    <property type="component" value="Unassembled WGS sequence"/>
</dbReference>
<comment type="caution">
    <text evidence="3">The sequence shown here is derived from an EMBL/GenBank/DDBJ whole genome shotgun (WGS) entry which is preliminary data.</text>
</comment>
<gene>
    <name evidence="3" type="ORF">CJ231_05170</name>
</gene>
<dbReference type="GO" id="GO:0008233">
    <property type="term" value="F:peptidase activity"/>
    <property type="evidence" value="ECO:0007669"/>
    <property type="project" value="InterPro"/>
</dbReference>
<organism evidence="3 4">
    <name type="scientific">Hoylesella buccalis</name>
    <dbReference type="NCBI Taxonomy" id="28127"/>
    <lineage>
        <taxon>Bacteria</taxon>
        <taxon>Pseudomonadati</taxon>
        <taxon>Bacteroidota</taxon>
        <taxon>Bacteroidia</taxon>
        <taxon>Bacteroidales</taxon>
        <taxon>Prevotellaceae</taxon>
        <taxon>Hoylesella</taxon>
    </lineage>
</organism>
<dbReference type="EMBL" id="PNGJ01000003">
    <property type="protein sequence ID" value="PMC24753.1"/>
    <property type="molecule type" value="Genomic_DNA"/>
</dbReference>
<dbReference type="PANTHER" id="PTHR41775:SF1">
    <property type="entry name" value="PEPTIDASE M6-LIKE DOMAIN-CONTAINING PROTEIN"/>
    <property type="match status" value="1"/>
</dbReference>
<dbReference type="PANTHER" id="PTHR41775">
    <property type="entry name" value="SECRETED PROTEIN-RELATED"/>
    <property type="match status" value="1"/>
</dbReference>
<reference evidence="3 4" key="1">
    <citation type="submission" date="2017-09" db="EMBL/GenBank/DDBJ databases">
        <title>Bacterial strain isolated from the female urinary microbiota.</title>
        <authorList>
            <person name="Thomas-White K."/>
            <person name="Kumar N."/>
            <person name="Forster S."/>
            <person name="Putonti C."/>
            <person name="Lawley T."/>
            <person name="Wolfe A.J."/>
        </authorList>
    </citation>
    <scope>NUCLEOTIDE SEQUENCE [LARGE SCALE GENOMIC DNA]</scope>
    <source>
        <strain evidence="3 4">UMB0536</strain>
    </source>
</reference>
<evidence type="ECO:0000313" key="3">
    <source>
        <dbReference type="EMBL" id="PMC24753.1"/>
    </source>
</evidence>
<evidence type="ECO:0000256" key="1">
    <source>
        <dbReference type="SAM" id="SignalP"/>
    </source>
</evidence>
<sequence length="613" mass="69230">MRKAILLLLLMLTCMVGRAAKAWNQLIQTRQSDGSPLTICLHGDEYFSWRTTLDGALLVNVGMDYYIAQIGKDGSLVASAQLAHNKEQRTALEQGIIDRQDRQRFFDTLAKSKRNKAIRREPVQMNSYTFPHEGEPKAIVVLAEFSDLGFTVKDPKATFEDYLNGEERPVNRGTYEHKNYGSVRSYFKTMSFGKFSPQFDIIGPVRLPETMEYYGKGANRKDGRVGEQVDDLIKHVMDQVKDSIADFGAYDTDGNKIIDLVYVVYAGYGESYGAPENTLWPKSFNSLYNLGNGYTTGRCGISNELLLYPGAIFNKETNDTAPRICGIGLFCHEFSHCLGLPDFYPTVKPGWKDLDDYDNQGMEDWSLMDNGEYVALGYCPTAYTAWEREAMGWMSIETLAGKQQVKLENIDNGGKAYKIMNDAQPNSREYYVVQNIQKTGWNSGQSGHGMLMYHVNYDPKEFSLARNAPNNDKGKPRMTVIAADGLLNSSFKKNVKTNQGITPKIYKEQLAGDPFPGTSNKTEINDGMPYVNYAPWTGGTLGKPIYNINEVEGVVYFDFMEKIATTGVETIRTTRQDEPHRRIYSLDGRYMGDSERLLPKGIYIRNRQKFVVK</sequence>